<evidence type="ECO:0000313" key="4">
    <source>
        <dbReference type="Proteomes" id="UP000070412"/>
    </source>
</evidence>
<protein>
    <submittedName>
        <fullName evidence="2">R3H domain-containing protein 4</fullName>
    </submittedName>
</protein>
<dbReference type="InterPro" id="IPR039629">
    <property type="entry name" value="R3HDM4"/>
</dbReference>
<dbReference type="EMBL" id="WVUK01000059">
    <property type="protein sequence ID" value="KAF7491552.1"/>
    <property type="molecule type" value="Genomic_DNA"/>
</dbReference>
<feature type="region of interest" description="Disordered" evidence="1">
    <location>
        <begin position="35"/>
        <end position="62"/>
    </location>
</feature>
<reference evidence="2" key="2">
    <citation type="submission" date="2020-01" db="EMBL/GenBank/DDBJ databases">
        <authorList>
            <person name="Korhonen P.K.K."/>
            <person name="Guangxu M.G."/>
            <person name="Wang T.W."/>
            <person name="Stroehlein A.J.S."/>
            <person name="Young N.D."/>
            <person name="Ang C.-S.A."/>
            <person name="Fernando D.W.F."/>
            <person name="Lu H.L."/>
            <person name="Taylor S.T."/>
            <person name="Ehtesham M.E.M."/>
            <person name="Najaraj S.H.N."/>
            <person name="Harsha G.H.G."/>
            <person name="Madugundu A.M."/>
            <person name="Renuse S.R."/>
            <person name="Holt D.H."/>
            <person name="Pandey A.P."/>
            <person name="Papenfuss A.P."/>
            <person name="Gasser R.B.G."/>
            <person name="Fischer K.F."/>
        </authorList>
    </citation>
    <scope>NUCLEOTIDE SEQUENCE</scope>
    <source>
        <strain evidence="2">SSS_KF_BRIS2020</strain>
    </source>
</reference>
<accession>A0A834R745</accession>
<dbReference type="Proteomes" id="UP000070412">
    <property type="component" value="Unassembled WGS sequence"/>
</dbReference>
<feature type="compositionally biased region" description="Basic residues" evidence="1">
    <location>
        <begin position="35"/>
        <end position="49"/>
    </location>
</feature>
<name>A0A834R745_SARSC</name>
<dbReference type="PANTHER" id="PTHR32019">
    <property type="entry name" value="R3H DOMAIN-CONTAINING PROTEIN 4"/>
    <property type="match status" value="1"/>
</dbReference>
<reference evidence="4" key="1">
    <citation type="journal article" date="2020" name="PLoS Negl. Trop. Dis.">
        <title>High-quality nuclear genome for Sarcoptes scabiei-A critical resource for a neglected parasite.</title>
        <authorList>
            <person name="Korhonen P.K."/>
            <person name="Gasser R.B."/>
            <person name="Ma G."/>
            <person name="Wang T."/>
            <person name="Stroehlein A.J."/>
            <person name="Young N.D."/>
            <person name="Ang C.S."/>
            <person name="Fernando D.D."/>
            <person name="Lu H.C."/>
            <person name="Taylor S."/>
            <person name="Reynolds S.L."/>
            <person name="Mofiz E."/>
            <person name="Najaraj S.H."/>
            <person name="Gowda H."/>
            <person name="Madugundu A."/>
            <person name="Renuse S."/>
            <person name="Holt D."/>
            <person name="Pandey A."/>
            <person name="Papenfuss A.T."/>
            <person name="Fischer K."/>
        </authorList>
    </citation>
    <scope>NUCLEOTIDE SEQUENCE [LARGE SCALE GENOMIC DNA]</scope>
</reference>
<evidence type="ECO:0000256" key="1">
    <source>
        <dbReference type="SAM" id="MobiDB-lite"/>
    </source>
</evidence>
<proteinExistence type="predicted"/>
<dbReference type="Gene3D" id="3.30.1370.50">
    <property type="entry name" value="R3H-like domain"/>
    <property type="match status" value="1"/>
</dbReference>
<evidence type="ECO:0000313" key="3">
    <source>
        <dbReference type="EnsemblMetazoa" id="KAF7491552.1"/>
    </source>
</evidence>
<dbReference type="GO" id="GO:0003676">
    <property type="term" value="F:nucleic acid binding"/>
    <property type="evidence" value="ECO:0007669"/>
    <property type="project" value="InterPro"/>
</dbReference>
<dbReference type="AlphaFoldDB" id="A0A834R745"/>
<evidence type="ECO:0000313" key="2">
    <source>
        <dbReference type="EMBL" id="KAF7491552.1"/>
    </source>
</evidence>
<dbReference type="InterPro" id="IPR036867">
    <property type="entry name" value="R3H_dom_sf"/>
</dbReference>
<dbReference type="OrthoDB" id="75169at2759"/>
<reference evidence="3" key="3">
    <citation type="submission" date="2022-06" db="UniProtKB">
        <authorList>
            <consortium name="EnsemblMetazoa"/>
        </authorList>
    </citation>
    <scope>IDENTIFICATION</scope>
</reference>
<keyword evidence="4" id="KW-1185">Reference proteome</keyword>
<dbReference type="SUPFAM" id="SSF82708">
    <property type="entry name" value="R3H domain"/>
    <property type="match status" value="1"/>
</dbReference>
<dbReference type="EnsemblMetazoa" id="SSS_3807s_mrna">
    <property type="protein sequence ID" value="KAF7491552.1"/>
    <property type="gene ID" value="SSS_3807"/>
</dbReference>
<gene>
    <name evidence="2" type="ORF">SSS_3807</name>
</gene>
<organism evidence="2">
    <name type="scientific">Sarcoptes scabiei</name>
    <name type="common">Itch mite</name>
    <name type="synonym">Acarus scabiei</name>
    <dbReference type="NCBI Taxonomy" id="52283"/>
    <lineage>
        <taxon>Eukaryota</taxon>
        <taxon>Metazoa</taxon>
        <taxon>Ecdysozoa</taxon>
        <taxon>Arthropoda</taxon>
        <taxon>Chelicerata</taxon>
        <taxon>Arachnida</taxon>
        <taxon>Acari</taxon>
        <taxon>Acariformes</taxon>
        <taxon>Sarcoptiformes</taxon>
        <taxon>Astigmata</taxon>
        <taxon>Psoroptidia</taxon>
        <taxon>Sarcoptoidea</taxon>
        <taxon>Sarcoptidae</taxon>
        <taxon>Sarcoptinae</taxon>
        <taxon>Sarcoptes</taxon>
    </lineage>
</organism>
<sequence>MGVINNFFQNNRQDSDDDWTYLLSDEDESLQIVPTRRRSSYQKRSKKLPSKPEPTWSGLGVKGKSHKKSRRFANAIFYNDSGSILNENNLEEISIEDFIQNSSPSSFSLLVNEIDSFIDYNVLINCTEDQQKILLGEEKDCDFNLTHQKIDGNNVDDCFEDKRKEIADNFHQCFARIAPHIRKRLLQQHVPIGILSSIEQKLVAHFQNYPKSTYKTNLNSSYQRFLLHACCQYLDLYCRSFNVNGKRQSNVINERLNFFQPSKLLSEFLDSSR</sequence>
<dbReference type="PANTHER" id="PTHR32019:SF2">
    <property type="entry name" value="R3H DOMAIN-CONTAINING PROTEIN 4"/>
    <property type="match status" value="1"/>
</dbReference>